<evidence type="ECO:0000313" key="2">
    <source>
        <dbReference type="EMBL" id="MEC0272045.1"/>
    </source>
</evidence>
<evidence type="ECO:0000313" key="3">
    <source>
        <dbReference type="Proteomes" id="UP001307168"/>
    </source>
</evidence>
<dbReference type="Proteomes" id="UP001307168">
    <property type="component" value="Unassembled WGS sequence"/>
</dbReference>
<reference evidence="2 3" key="1">
    <citation type="submission" date="2023-03" db="EMBL/GenBank/DDBJ databases">
        <title>Bacillus Genome Sequencing.</title>
        <authorList>
            <person name="Dunlap C."/>
        </authorList>
    </citation>
    <scope>NUCLEOTIDE SEQUENCE [LARGE SCALE GENOMIC DNA]</scope>
    <source>
        <strain evidence="2 3">B-41290</strain>
    </source>
</reference>
<feature type="region of interest" description="Disordered" evidence="1">
    <location>
        <begin position="1"/>
        <end position="33"/>
    </location>
</feature>
<keyword evidence="3" id="KW-1185">Reference proteome</keyword>
<dbReference type="EMBL" id="JARNBH010000002">
    <property type="protein sequence ID" value="MEC0272045.1"/>
    <property type="molecule type" value="Genomic_DNA"/>
</dbReference>
<sequence>MERKVRDSCGKSASWETPQALAPRRLPDRPRKASACSGNQRFFLQTLKKDVSASFLQSVEGFIKQEKTIKDNLVFCENIVGDKAIPNPICLQNGIH</sequence>
<comment type="caution">
    <text evidence="2">The sequence shown here is derived from an EMBL/GenBank/DDBJ whole genome shotgun (WGS) entry which is preliminary data.</text>
</comment>
<organism evidence="2 3">
    <name type="scientific">Peribacillus castrilensis</name>
    <dbReference type="NCBI Taxonomy" id="2897690"/>
    <lineage>
        <taxon>Bacteria</taxon>
        <taxon>Bacillati</taxon>
        <taxon>Bacillota</taxon>
        <taxon>Bacilli</taxon>
        <taxon>Bacillales</taxon>
        <taxon>Bacillaceae</taxon>
        <taxon>Peribacillus</taxon>
    </lineage>
</organism>
<evidence type="ECO:0000256" key="1">
    <source>
        <dbReference type="SAM" id="MobiDB-lite"/>
    </source>
</evidence>
<accession>A0AAW9N5Z9</accession>
<gene>
    <name evidence="2" type="ORF">P4706_02950</name>
</gene>
<protein>
    <submittedName>
        <fullName evidence="2">Uncharacterized protein</fullName>
    </submittedName>
</protein>
<dbReference type="AlphaFoldDB" id="A0AAW9N5Z9"/>
<name>A0AAW9N5Z9_9BACI</name>
<proteinExistence type="predicted"/>
<dbReference type="RefSeq" id="WP_162604420.1">
    <property type="nucleotide sequence ID" value="NZ_JARNBH010000002.1"/>
</dbReference>